<protein>
    <submittedName>
        <fullName evidence="3">Uncharacterized protein</fullName>
    </submittedName>
</protein>
<evidence type="ECO:0000256" key="2">
    <source>
        <dbReference type="SAM" id="MobiDB-lite"/>
    </source>
</evidence>
<dbReference type="EMBL" id="CAJPEX010002553">
    <property type="protein sequence ID" value="CAG0921154.1"/>
    <property type="molecule type" value="Genomic_DNA"/>
</dbReference>
<dbReference type="AlphaFoldDB" id="A0A7R9BUS0"/>
<dbReference type="Proteomes" id="UP000678499">
    <property type="component" value="Unassembled WGS sequence"/>
</dbReference>
<keyword evidence="4" id="KW-1185">Reference proteome</keyword>
<dbReference type="EMBL" id="OA884590">
    <property type="protein sequence ID" value="CAD7281002.1"/>
    <property type="molecule type" value="Genomic_DNA"/>
</dbReference>
<feature type="compositionally biased region" description="Low complexity" evidence="2">
    <location>
        <begin position="78"/>
        <end position="91"/>
    </location>
</feature>
<organism evidence="3">
    <name type="scientific">Notodromas monacha</name>
    <dbReference type="NCBI Taxonomy" id="399045"/>
    <lineage>
        <taxon>Eukaryota</taxon>
        <taxon>Metazoa</taxon>
        <taxon>Ecdysozoa</taxon>
        <taxon>Arthropoda</taxon>
        <taxon>Crustacea</taxon>
        <taxon>Oligostraca</taxon>
        <taxon>Ostracoda</taxon>
        <taxon>Podocopa</taxon>
        <taxon>Podocopida</taxon>
        <taxon>Cypridocopina</taxon>
        <taxon>Cypridoidea</taxon>
        <taxon>Cyprididae</taxon>
        <taxon>Notodromas</taxon>
    </lineage>
</organism>
<comment type="similarity">
    <text evidence="1">Belongs to the FAM89 family.</text>
</comment>
<dbReference type="PANTHER" id="PTHR46949">
    <property type="entry name" value="LEUCINE REPEAT ADAPTER PROTEIN 25"/>
    <property type="match status" value="1"/>
</dbReference>
<evidence type="ECO:0000313" key="3">
    <source>
        <dbReference type="EMBL" id="CAD7281002.1"/>
    </source>
</evidence>
<reference evidence="3" key="1">
    <citation type="submission" date="2020-11" db="EMBL/GenBank/DDBJ databases">
        <authorList>
            <person name="Tran Van P."/>
        </authorList>
    </citation>
    <scope>NUCLEOTIDE SEQUENCE</scope>
</reference>
<accession>A0A7R9BUS0</accession>
<dbReference type="OrthoDB" id="1681166at2759"/>
<evidence type="ECO:0000313" key="4">
    <source>
        <dbReference type="Proteomes" id="UP000678499"/>
    </source>
</evidence>
<gene>
    <name evidence="3" type="ORF">NMOB1V02_LOCUS8657</name>
</gene>
<evidence type="ECO:0000256" key="1">
    <source>
        <dbReference type="ARBA" id="ARBA00038125"/>
    </source>
</evidence>
<dbReference type="PANTHER" id="PTHR46949:SF1">
    <property type="entry name" value="AT07979P2"/>
    <property type="match status" value="1"/>
</dbReference>
<name>A0A7R9BUS0_9CRUS</name>
<proteinExistence type="inferred from homology"/>
<sequence>MLAYFLAMALPGLPPLPKSLSVLISNDQQHRARVSAENNAKSSTVTNRTRELMAQFQSSDRPQPSARGVPPPAPPRPSRLSASPLKGTTGPTPAPKPLMKPPQQNFRKFDSQMGQLRREMDGLRQMDLSLLYQLWSLNDSIQEYKQVVEAERAWESEALYSDATMDEIYERGPPCGNGDNYSGNSSRDASRIYDSIYENSGSTSSIDYSSFKK</sequence>
<feature type="region of interest" description="Disordered" evidence="2">
    <location>
        <begin position="54"/>
        <end position="105"/>
    </location>
</feature>